<keyword evidence="9" id="KW-1185">Reference proteome</keyword>
<comment type="subcellular location">
    <subcellularLocation>
        <location evidence="1">Cell membrane</location>
        <topology evidence="1">Multi-pass membrane protein</topology>
    </subcellularLocation>
</comment>
<dbReference type="PANTHER" id="PTHR30482:SF20">
    <property type="entry name" value="HIGH-AFFINITY BRANCHED-CHAIN AMINO ACID TRANSPORT SYSTEM PERMEASE PROTEIN LIVM"/>
    <property type="match status" value="1"/>
</dbReference>
<dbReference type="RefSeq" id="WP_264843921.1">
    <property type="nucleotide sequence ID" value="NZ_AP025628.1"/>
</dbReference>
<evidence type="ECO:0000256" key="7">
    <source>
        <dbReference type="SAM" id="Phobius"/>
    </source>
</evidence>
<dbReference type="PANTHER" id="PTHR30482">
    <property type="entry name" value="HIGH-AFFINITY BRANCHED-CHAIN AMINO ACID TRANSPORT SYSTEM PERMEASE"/>
    <property type="match status" value="1"/>
</dbReference>
<feature type="transmembrane region" description="Helical" evidence="7">
    <location>
        <begin position="215"/>
        <end position="242"/>
    </location>
</feature>
<keyword evidence="4 7" id="KW-1133">Transmembrane helix</keyword>
<dbReference type="InterPro" id="IPR043428">
    <property type="entry name" value="LivM-like"/>
</dbReference>
<evidence type="ECO:0000256" key="6">
    <source>
        <dbReference type="SAM" id="MobiDB-lite"/>
    </source>
</evidence>
<dbReference type="InterPro" id="IPR001851">
    <property type="entry name" value="ABC_transp_permease"/>
</dbReference>
<dbReference type="GO" id="GO:0005886">
    <property type="term" value="C:plasma membrane"/>
    <property type="evidence" value="ECO:0007669"/>
    <property type="project" value="UniProtKB-SubCell"/>
</dbReference>
<evidence type="ECO:0000256" key="5">
    <source>
        <dbReference type="ARBA" id="ARBA00023136"/>
    </source>
</evidence>
<dbReference type="Pfam" id="PF02653">
    <property type="entry name" value="BPD_transp_2"/>
    <property type="match status" value="1"/>
</dbReference>
<feature type="transmembrane region" description="Helical" evidence="7">
    <location>
        <begin position="83"/>
        <end position="102"/>
    </location>
</feature>
<reference evidence="8" key="1">
    <citation type="submission" date="2022-03" db="EMBL/GenBank/DDBJ databases">
        <title>Complete genome sequence of Caldinitratiruptor microaerophilus.</title>
        <authorList>
            <person name="Mukaiyama R."/>
            <person name="Nishiyama T."/>
            <person name="Ueda K."/>
        </authorList>
    </citation>
    <scope>NUCLEOTIDE SEQUENCE</scope>
    <source>
        <strain evidence="8">JCM 16183</strain>
    </source>
</reference>
<evidence type="ECO:0000256" key="2">
    <source>
        <dbReference type="ARBA" id="ARBA00022475"/>
    </source>
</evidence>
<accession>A0AA35G5P5</accession>
<dbReference type="EMBL" id="AP025628">
    <property type="protein sequence ID" value="BDG59836.1"/>
    <property type="molecule type" value="Genomic_DNA"/>
</dbReference>
<evidence type="ECO:0000256" key="1">
    <source>
        <dbReference type="ARBA" id="ARBA00004651"/>
    </source>
</evidence>
<name>A0AA35G5P5_9FIRM</name>
<keyword evidence="3 7" id="KW-0812">Transmembrane</keyword>
<feature type="transmembrane region" description="Helical" evidence="7">
    <location>
        <begin position="54"/>
        <end position="77"/>
    </location>
</feature>
<feature type="region of interest" description="Disordered" evidence="6">
    <location>
        <begin position="284"/>
        <end position="303"/>
    </location>
</feature>
<keyword evidence="5 7" id="KW-0472">Membrane</keyword>
<dbReference type="KEGG" id="cmic:caldi_09260"/>
<feature type="transmembrane region" description="Helical" evidence="7">
    <location>
        <begin position="123"/>
        <end position="147"/>
    </location>
</feature>
<gene>
    <name evidence="8" type="ORF">caldi_09260</name>
</gene>
<dbReference type="CDD" id="cd06581">
    <property type="entry name" value="TM_PBP1_LivM_like"/>
    <property type="match status" value="1"/>
</dbReference>
<feature type="transmembrane region" description="Helical" evidence="7">
    <location>
        <begin position="20"/>
        <end position="42"/>
    </location>
</feature>
<evidence type="ECO:0000313" key="9">
    <source>
        <dbReference type="Proteomes" id="UP001163687"/>
    </source>
</evidence>
<keyword evidence="2" id="KW-1003">Cell membrane</keyword>
<feature type="transmembrane region" description="Helical" evidence="7">
    <location>
        <begin position="182"/>
        <end position="203"/>
    </location>
</feature>
<sequence length="303" mass="31491">MLNFLIMAGIYSILSLSLNLLIGYVGVFSLSHAALFGIGAYVSALTVKELHLPWLLAVLGAVLVTGIAGSLVAGPALRIAGDYYVVASYALQVIAYAAFVNLTEITQGPAGLPGIPRPEIFGFRVAGPVPYLVLTAACVLLALGVVWRVAHSPFGRVLRAVSEDEVAVMALGKDVVGAKVKVAMVSAALAGMAGSLYAHYVTFVNPSSFTADESVFIATLVIVGGTGSVWGSILGALTLTALPEAIKVLPVPLSVVGPLRQLLYGVLLVAFMFLRPQGLLGRSPSRTLRKPTPQVAGTPEVEV</sequence>
<dbReference type="GO" id="GO:0015658">
    <property type="term" value="F:branched-chain amino acid transmembrane transporter activity"/>
    <property type="evidence" value="ECO:0007669"/>
    <property type="project" value="InterPro"/>
</dbReference>
<evidence type="ECO:0000313" key="8">
    <source>
        <dbReference type="EMBL" id="BDG59836.1"/>
    </source>
</evidence>
<dbReference type="Proteomes" id="UP001163687">
    <property type="component" value="Chromosome"/>
</dbReference>
<evidence type="ECO:0000256" key="3">
    <source>
        <dbReference type="ARBA" id="ARBA00022692"/>
    </source>
</evidence>
<proteinExistence type="predicted"/>
<organism evidence="8 9">
    <name type="scientific">Caldinitratiruptor microaerophilus</name>
    <dbReference type="NCBI Taxonomy" id="671077"/>
    <lineage>
        <taxon>Bacteria</taxon>
        <taxon>Bacillati</taxon>
        <taxon>Bacillota</taxon>
        <taxon>Clostridia</taxon>
        <taxon>Eubacteriales</taxon>
        <taxon>Symbiobacteriaceae</taxon>
        <taxon>Caldinitratiruptor</taxon>
    </lineage>
</organism>
<dbReference type="AlphaFoldDB" id="A0AA35G5P5"/>
<protein>
    <submittedName>
        <fullName evidence="8">Branched-chain amino acid ABC transporter permease</fullName>
    </submittedName>
</protein>
<evidence type="ECO:0000256" key="4">
    <source>
        <dbReference type="ARBA" id="ARBA00022989"/>
    </source>
</evidence>